<evidence type="ECO:0000256" key="8">
    <source>
        <dbReference type="RuleBase" id="RU361233"/>
    </source>
</evidence>
<dbReference type="NCBIfam" id="TIGR01569">
    <property type="entry name" value="A_tha_TIGR01569"/>
    <property type="match status" value="1"/>
</dbReference>
<evidence type="ECO:0000256" key="7">
    <source>
        <dbReference type="ARBA" id="ARBA00023136"/>
    </source>
</evidence>
<evidence type="ECO:0000259" key="9">
    <source>
        <dbReference type="Pfam" id="PF04535"/>
    </source>
</evidence>
<dbReference type="InterPro" id="IPR006702">
    <property type="entry name" value="CASP_dom"/>
</dbReference>
<proteinExistence type="inferred from homology"/>
<keyword evidence="4 8" id="KW-1003">Cell membrane</keyword>
<dbReference type="InterPro" id="IPR006459">
    <property type="entry name" value="CASP/CASPL"/>
</dbReference>
<feature type="domain" description="Casparian strip membrane protein" evidence="9">
    <location>
        <begin position="30"/>
        <end position="182"/>
    </location>
</feature>
<evidence type="ECO:0000313" key="10">
    <source>
        <dbReference type="EMBL" id="KAL3505781.1"/>
    </source>
</evidence>
<keyword evidence="11" id="KW-1185">Reference proteome</keyword>
<evidence type="ECO:0000256" key="5">
    <source>
        <dbReference type="ARBA" id="ARBA00022692"/>
    </source>
</evidence>
<dbReference type="PANTHER" id="PTHR36488:SF8">
    <property type="entry name" value="CASP-LIKE PROTEIN 1U1"/>
    <property type="match status" value="1"/>
</dbReference>
<keyword evidence="5 8" id="KW-0812">Transmembrane</keyword>
<comment type="subcellular location">
    <subcellularLocation>
        <location evidence="1 8">Cell membrane</location>
        <topology evidence="1 8">Multi-pass membrane protein</topology>
    </subcellularLocation>
</comment>
<dbReference type="EMBL" id="JBJUIK010000013">
    <property type="protein sequence ID" value="KAL3505781.1"/>
    <property type="molecule type" value="Genomic_DNA"/>
</dbReference>
<protein>
    <recommendedName>
        <fullName evidence="8">CASP-like protein</fullName>
    </recommendedName>
</protein>
<feature type="transmembrane region" description="Helical" evidence="8">
    <location>
        <begin position="87"/>
        <end position="111"/>
    </location>
</feature>
<name>A0ABD2YGE2_9GENT</name>
<feature type="transmembrane region" description="Helical" evidence="8">
    <location>
        <begin position="171"/>
        <end position="194"/>
    </location>
</feature>
<feature type="transmembrane region" description="Helical" evidence="8">
    <location>
        <begin position="118"/>
        <end position="151"/>
    </location>
</feature>
<reference evidence="10 11" key="1">
    <citation type="submission" date="2024-11" db="EMBL/GenBank/DDBJ databases">
        <title>A near-complete genome assembly of Cinchona calisaya.</title>
        <authorList>
            <person name="Lian D.C."/>
            <person name="Zhao X.W."/>
            <person name="Wei L."/>
        </authorList>
    </citation>
    <scope>NUCLEOTIDE SEQUENCE [LARGE SCALE GENOMIC DNA]</scope>
    <source>
        <tissue evidence="10">Nenye</tissue>
    </source>
</reference>
<feature type="transmembrane region" description="Helical" evidence="8">
    <location>
        <begin position="37"/>
        <end position="56"/>
    </location>
</feature>
<evidence type="ECO:0000313" key="11">
    <source>
        <dbReference type="Proteomes" id="UP001630127"/>
    </source>
</evidence>
<gene>
    <name evidence="10" type="ORF">ACH5RR_031163</name>
</gene>
<dbReference type="AlphaFoldDB" id="A0ABD2YGE2"/>
<organism evidence="10 11">
    <name type="scientific">Cinchona calisaya</name>
    <dbReference type="NCBI Taxonomy" id="153742"/>
    <lineage>
        <taxon>Eukaryota</taxon>
        <taxon>Viridiplantae</taxon>
        <taxon>Streptophyta</taxon>
        <taxon>Embryophyta</taxon>
        <taxon>Tracheophyta</taxon>
        <taxon>Spermatophyta</taxon>
        <taxon>Magnoliopsida</taxon>
        <taxon>eudicotyledons</taxon>
        <taxon>Gunneridae</taxon>
        <taxon>Pentapetalae</taxon>
        <taxon>asterids</taxon>
        <taxon>lamiids</taxon>
        <taxon>Gentianales</taxon>
        <taxon>Rubiaceae</taxon>
        <taxon>Cinchonoideae</taxon>
        <taxon>Cinchoneae</taxon>
        <taxon>Cinchona</taxon>
    </lineage>
</organism>
<dbReference type="InterPro" id="IPR044173">
    <property type="entry name" value="CASPL"/>
</dbReference>
<comment type="similarity">
    <text evidence="2 8">Belongs to the Casparian strip membrane proteins (CASP) family.</text>
</comment>
<dbReference type="Pfam" id="PF04535">
    <property type="entry name" value="CASP_dom"/>
    <property type="match status" value="1"/>
</dbReference>
<evidence type="ECO:0000256" key="2">
    <source>
        <dbReference type="ARBA" id="ARBA00007651"/>
    </source>
</evidence>
<keyword evidence="7 8" id="KW-0472">Membrane</keyword>
<dbReference type="GO" id="GO:0005886">
    <property type="term" value="C:plasma membrane"/>
    <property type="evidence" value="ECO:0007669"/>
    <property type="project" value="UniProtKB-SubCell"/>
</dbReference>
<evidence type="ECO:0000256" key="3">
    <source>
        <dbReference type="ARBA" id="ARBA00011489"/>
    </source>
</evidence>
<dbReference type="PANTHER" id="PTHR36488">
    <property type="entry name" value="CASP-LIKE PROTEIN 1U1"/>
    <property type="match status" value="1"/>
</dbReference>
<comment type="subunit">
    <text evidence="3 8">Homodimer and heterodimers.</text>
</comment>
<keyword evidence="6 8" id="KW-1133">Transmembrane helix</keyword>
<comment type="caution">
    <text evidence="10">The sequence shown here is derived from an EMBL/GenBank/DDBJ whole genome shotgun (WGS) entry which is preliminary data.</text>
</comment>
<accession>A0ABD2YGE2</accession>
<sequence>MESQYMASNNGGLEGANGGRGKEVGVANKRKVRGSDLILRFLGFALTLVAAIVLGIDKQTKLVTMTVVSTLPPISVPVTAKWHYLSAFVYLVVANAITCAYAAISLLLVLANRGGKKGLALMIIILDLLMVALLFSASGAALAVGLIGYQGNSHVQWNKVCNVFGKFCNQVAAAIVVSLLGSTVFLLLVLLAALNLHKKH</sequence>
<evidence type="ECO:0000256" key="4">
    <source>
        <dbReference type="ARBA" id="ARBA00022475"/>
    </source>
</evidence>
<evidence type="ECO:0000256" key="6">
    <source>
        <dbReference type="ARBA" id="ARBA00022989"/>
    </source>
</evidence>
<dbReference type="Proteomes" id="UP001630127">
    <property type="component" value="Unassembled WGS sequence"/>
</dbReference>
<evidence type="ECO:0000256" key="1">
    <source>
        <dbReference type="ARBA" id="ARBA00004651"/>
    </source>
</evidence>